<accession>A0DH21</accession>
<evidence type="ECO:0000313" key="2">
    <source>
        <dbReference type="EMBL" id="CAK82338.1"/>
    </source>
</evidence>
<proteinExistence type="predicted"/>
<reference evidence="2 3" key="1">
    <citation type="journal article" date="2006" name="Nature">
        <title>Global trends of whole-genome duplications revealed by the ciliate Paramecium tetraurelia.</title>
        <authorList>
            <consortium name="Genoscope"/>
            <person name="Aury J.-M."/>
            <person name="Jaillon O."/>
            <person name="Duret L."/>
            <person name="Noel B."/>
            <person name="Jubin C."/>
            <person name="Porcel B.M."/>
            <person name="Segurens B."/>
            <person name="Daubin V."/>
            <person name="Anthouard V."/>
            <person name="Aiach N."/>
            <person name="Arnaiz O."/>
            <person name="Billaut A."/>
            <person name="Beisson J."/>
            <person name="Blanc I."/>
            <person name="Bouhouche K."/>
            <person name="Camara F."/>
            <person name="Duharcourt S."/>
            <person name="Guigo R."/>
            <person name="Gogendeau D."/>
            <person name="Katinka M."/>
            <person name="Keller A.-M."/>
            <person name="Kissmehl R."/>
            <person name="Klotz C."/>
            <person name="Koll F."/>
            <person name="Le Moue A."/>
            <person name="Lepere C."/>
            <person name="Malinsky S."/>
            <person name="Nowacki M."/>
            <person name="Nowak J.K."/>
            <person name="Plattner H."/>
            <person name="Poulain J."/>
            <person name="Ruiz F."/>
            <person name="Serrano V."/>
            <person name="Zagulski M."/>
            <person name="Dessen P."/>
            <person name="Betermier M."/>
            <person name="Weissenbach J."/>
            <person name="Scarpelli C."/>
            <person name="Schachter V."/>
            <person name="Sperling L."/>
            <person name="Meyer E."/>
            <person name="Cohen J."/>
            <person name="Wincker P."/>
        </authorList>
    </citation>
    <scope>NUCLEOTIDE SEQUENCE [LARGE SCALE GENOMIC DNA]</scope>
    <source>
        <strain evidence="2 3">Stock d4-2</strain>
    </source>
</reference>
<dbReference type="RefSeq" id="XP_001449735.1">
    <property type="nucleotide sequence ID" value="XM_001449698.1"/>
</dbReference>
<dbReference type="EMBL" id="CT868429">
    <property type="protein sequence ID" value="CAK82338.1"/>
    <property type="molecule type" value="Genomic_DNA"/>
</dbReference>
<gene>
    <name evidence="2" type="ORF">GSPATT00002467001</name>
</gene>
<keyword evidence="3" id="KW-1185">Reference proteome</keyword>
<dbReference type="GO" id="GO:0005634">
    <property type="term" value="C:nucleus"/>
    <property type="evidence" value="ECO:0000318"/>
    <property type="project" value="GO_Central"/>
</dbReference>
<dbReference type="HOGENOM" id="CLU_378348_0_0_1"/>
<evidence type="ECO:0000256" key="1">
    <source>
        <dbReference type="SAM" id="MobiDB-lite"/>
    </source>
</evidence>
<evidence type="ECO:0000313" key="3">
    <source>
        <dbReference type="Proteomes" id="UP000000600"/>
    </source>
</evidence>
<dbReference type="InParanoid" id="A0DH21"/>
<dbReference type="PANTHER" id="PTHR13354">
    <property type="entry name" value="ROUND SPERMATID BASIC PROTEIN 1"/>
    <property type="match status" value="1"/>
</dbReference>
<organism evidence="2 3">
    <name type="scientific">Paramecium tetraurelia</name>
    <dbReference type="NCBI Taxonomy" id="5888"/>
    <lineage>
        <taxon>Eukaryota</taxon>
        <taxon>Sar</taxon>
        <taxon>Alveolata</taxon>
        <taxon>Ciliophora</taxon>
        <taxon>Intramacronucleata</taxon>
        <taxon>Oligohymenophorea</taxon>
        <taxon>Peniculida</taxon>
        <taxon>Parameciidae</taxon>
        <taxon>Paramecium</taxon>
    </lineage>
</organism>
<feature type="region of interest" description="Disordered" evidence="1">
    <location>
        <begin position="114"/>
        <end position="141"/>
    </location>
</feature>
<dbReference type="InterPro" id="IPR026306">
    <property type="entry name" value="RSBN1/Dpy-2/CEP530"/>
</dbReference>
<dbReference type="PANTHER" id="PTHR13354:SF11">
    <property type="entry name" value="LYSINE-SPECIFIC DEMETHYLASE 9"/>
    <property type="match status" value="1"/>
</dbReference>
<protein>
    <submittedName>
        <fullName evidence="2">Uncharacterized protein</fullName>
    </submittedName>
</protein>
<dbReference type="OrthoDB" id="326948at2759"/>
<dbReference type="AlphaFoldDB" id="A0DH21"/>
<dbReference type="Proteomes" id="UP000000600">
    <property type="component" value="Unassembled WGS sequence"/>
</dbReference>
<dbReference type="KEGG" id="ptm:GSPATT00002467001"/>
<dbReference type="GeneID" id="5035520"/>
<sequence length="733" mass="84229">MNGAGNPNMVSNIVHKNRHLEWFFVYFGYSKNERKGFVGVKFTGGIETIEYNNVNHYYTPYFYTFVGKDKQFPGFNGKIGYVNFALGSGTFRKTPDFKHPNDVFGFDKGESTLLKKPESKKPQPITDETGEKQLPNAHNENSPKVIKEFRSDVAFTEYGYGFWARFLTAYPVKLPNGKNAPWYFMARLTQHENYDNIRMGDRILAIWQGQGYYHFTTNNVQPANPNVIRNINYPSDIEGLWTHFYFSYSNTGKAVAIVKFGDLDPVSAEFPVKHPDLKYLKFILGGKDQNRYPGFNGQFTQVVYSTSVGAFIDSVDSHKKFFADKASPLKGGKVPLSTTRIIDSQVDRQANSDPTKTTVDTVFPKEYAFSGWFKWSQPTPQQAWHNLFRVQISQPSTDRNLGDRTLAGWVGNGGIIHLTTYSYRNMNGAGPNNLPQDIPHKNRHFDWFFVYFGYNKNDKQGYAYIKWKDSDDNLDFKDINHYFANRYYVFTGRDAQFPGFNGKVAYVSFNVGEGASRRGSDFSHPDDAFRFDKAGQLIPKVDPSKPKVDENTVHVNKVDNNSPRVDDVLRSNDNLVEYGYGFWARFLTAYPVRLIYGKNQPWYFVSRLTTNEDYDNVRMGDRALAIWQGQGYYHFTTCNKQNGAVNVIQNINYPNDIEGVWTYIYYSYSAEKKKAVAFIKYGSEDFKSITHQVVHPTTQSVRFILGGMDEKRYPAFNGVFTKVVYSHQVWSFC</sequence>
<dbReference type="STRING" id="5888.A0DH21"/>
<name>A0DH21_PARTE</name>